<gene>
    <name evidence="1" type="ORF">ALC53_05725</name>
</gene>
<organism evidence="1 2">
    <name type="scientific">Atta colombica</name>
    <dbReference type="NCBI Taxonomy" id="520822"/>
    <lineage>
        <taxon>Eukaryota</taxon>
        <taxon>Metazoa</taxon>
        <taxon>Ecdysozoa</taxon>
        <taxon>Arthropoda</taxon>
        <taxon>Hexapoda</taxon>
        <taxon>Insecta</taxon>
        <taxon>Pterygota</taxon>
        <taxon>Neoptera</taxon>
        <taxon>Endopterygota</taxon>
        <taxon>Hymenoptera</taxon>
        <taxon>Apocrita</taxon>
        <taxon>Aculeata</taxon>
        <taxon>Formicoidea</taxon>
        <taxon>Formicidae</taxon>
        <taxon>Myrmicinae</taxon>
        <taxon>Atta</taxon>
    </lineage>
</organism>
<protein>
    <submittedName>
        <fullName evidence="1">Uncharacterized protein</fullName>
    </submittedName>
</protein>
<dbReference type="AlphaFoldDB" id="A0A195BI07"/>
<proteinExistence type="predicted"/>
<keyword evidence="2" id="KW-1185">Reference proteome</keyword>
<reference evidence="1 2" key="1">
    <citation type="submission" date="2015-09" db="EMBL/GenBank/DDBJ databases">
        <title>Atta colombica WGS genome.</title>
        <authorList>
            <person name="Nygaard S."/>
            <person name="Hu H."/>
            <person name="Boomsma J."/>
            <person name="Zhang G."/>
        </authorList>
    </citation>
    <scope>NUCLEOTIDE SEQUENCE [LARGE SCALE GENOMIC DNA]</scope>
    <source>
        <strain evidence="1">Treedump-2</strain>
        <tissue evidence="1">Whole body</tissue>
    </source>
</reference>
<dbReference type="Proteomes" id="UP000078540">
    <property type="component" value="Unassembled WGS sequence"/>
</dbReference>
<accession>A0A195BI07</accession>
<name>A0A195BI07_9HYME</name>
<dbReference type="EMBL" id="KQ976476">
    <property type="protein sequence ID" value="KYM83865.1"/>
    <property type="molecule type" value="Genomic_DNA"/>
</dbReference>
<sequence length="165" mass="19260">MVIKIVSLKLSRCTLTLLQRSDWYDRFVVVGNYNDAHHRIISRLRNDEMKAANEKGLGAAPPCFLHLQHLCREARLFRLRDSATPRKGREYRGPGHGIVAVSSCHLWREKEKIRIALICDDEWKLRLAPVPPILIAVLCRNRRRSVNFRIAHIPEFYLMFLIATY</sequence>
<evidence type="ECO:0000313" key="1">
    <source>
        <dbReference type="EMBL" id="KYM83865.1"/>
    </source>
</evidence>
<evidence type="ECO:0000313" key="2">
    <source>
        <dbReference type="Proteomes" id="UP000078540"/>
    </source>
</evidence>